<keyword evidence="8" id="KW-0378">Hydrolase</keyword>
<evidence type="ECO:0000256" key="4">
    <source>
        <dbReference type="ARBA" id="ARBA00022475"/>
    </source>
</evidence>
<dbReference type="HAMAP" id="MF_00188">
    <property type="entry name" value="Pept_M48_protease_HtpX"/>
    <property type="match status" value="1"/>
</dbReference>
<dbReference type="InterPro" id="IPR050083">
    <property type="entry name" value="HtpX_protease"/>
</dbReference>
<comment type="cofactor">
    <cofactor evidence="1">
        <name>Zn(2+)</name>
        <dbReference type="ChEBI" id="CHEBI:29105"/>
    </cofactor>
</comment>
<gene>
    <name evidence="15" type="ORF">UFOPK3444_00090</name>
</gene>
<protein>
    <submittedName>
        <fullName evidence="15">Unannotated protein</fullName>
    </submittedName>
</protein>
<keyword evidence="11" id="KW-0482">Metalloprotease</keyword>
<dbReference type="PANTHER" id="PTHR43221">
    <property type="entry name" value="PROTEASE HTPX"/>
    <property type="match status" value="1"/>
</dbReference>
<dbReference type="Pfam" id="PF01435">
    <property type="entry name" value="Peptidase_M48"/>
    <property type="match status" value="1"/>
</dbReference>
<dbReference type="CDD" id="cd07340">
    <property type="entry name" value="M48B_Htpx_like"/>
    <property type="match status" value="1"/>
</dbReference>
<dbReference type="Gene3D" id="3.30.2010.10">
    <property type="entry name" value="Metalloproteases ('zincins'), catalytic domain"/>
    <property type="match status" value="1"/>
</dbReference>
<dbReference type="GO" id="GO:0005886">
    <property type="term" value="C:plasma membrane"/>
    <property type="evidence" value="ECO:0007669"/>
    <property type="project" value="UniProtKB-SubCell"/>
</dbReference>
<dbReference type="AlphaFoldDB" id="A0A6J7CR92"/>
<name>A0A6J7CR92_9ZZZZ</name>
<feature type="transmembrane region" description="Helical" evidence="13">
    <location>
        <begin position="47"/>
        <end position="71"/>
    </location>
</feature>
<keyword evidence="12 13" id="KW-0472">Membrane</keyword>
<evidence type="ECO:0000256" key="1">
    <source>
        <dbReference type="ARBA" id="ARBA00001947"/>
    </source>
</evidence>
<accession>A0A6J7CR92</accession>
<feature type="transmembrane region" description="Helical" evidence="13">
    <location>
        <begin position="23"/>
        <end position="41"/>
    </location>
</feature>
<keyword evidence="6 13" id="KW-0812">Transmembrane</keyword>
<evidence type="ECO:0000256" key="11">
    <source>
        <dbReference type="ARBA" id="ARBA00023049"/>
    </source>
</evidence>
<evidence type="ECO:0000313" key="15">
    <source>
        <dbReference type="EMBL" id="CAB4859428.1"/>
    </source>
</evidence>
<evidence type="ECO:0000259" key="14">
    <source>
        <dbReference type="Pfam" id="PF01435"/>
    </source>
</evidence>
<evidence type="ECO:0000256" key="8">
    <source>
        <dbReference type="ARBA" id="ARBA00022801"/>
    </source>
</evidence>
<keyword evidence="7" id="KW-0479">Metal-binding</keyword>
<keyword evidence="9" id="KW-0862">Zinc</keyword>
<feature type="transmembrane region" description="Helical" evidence="13">
    <location>
        <begin position="196"/>
        <end position="217"/>
    </location>
</feature>
<keyword evidence="4" id="KW-1003">Cell membrane</keyword>
<proteinExistence type="inferred from homology"/>
<evidence type="ECO:0000256" key="12">
    <source>
        <dbReference type="ARBA" id="ARBA00023136"/>
    </source>
</evidence>
<evidence type="ECO:0000256" key="6">
    <source>
        <dbReference type="ARBA" id="ARBA00022692"/>
    </source>
</evidence>
<evidence type="ECO:0000256" key="3">
    <source>
        <dbReference type="ARBA" id="ARBA00009779"/>
    </source>
</evidence>
<dbReference type="GO" id="GO:0004222">
    <property type="term" value="F:metalloendopeptidase activity"/>
    <property type="evidence" value="ECO:0007669"/>
    <property type="project" value="InterPro"/>
</dbReference>
<evidence type="ECO:0000256" key="7">
    <source>
        <dbReference type="ARBA" id="ARBA00022723"/>
    </source>
</evidence>
<evidence type="ECO:0000256" key="13">
    <source>
        <dbReference type="SAM" id="Phobius"/>
    </source>
</evidence>
<dbReference type="GO" id="GO:0006508">
    <property type="term" value="P:proteolysis"/>
    <property type="evidence" value="ECO:0007669"/>
    <property type="project" value="UniProtKB-KW"/>
</dbReference>
<feature type="transmembrane region" description="Helical" evidence="13">
    <location>
        <begin position="161"/>
        <end position="184"/>
    </location>
</feature>
<reference evidence="15" key="1">
    <citation type="submission" date="2020-05" db="EMBL/GenBank/DDBJ databases">
        <authorList>
            <person name="Chiriac C."/>
            <person name="Salcher M."/>
            <person name="Ghai R."/>
            <person name="Kavagutti S V."/>
        </authorList>
    </citation>
    <scope>NUCLEOTIDE SEQUENCE</scope>
</reference>
<keyword evidence="10 13" id="KW-1133">Transmembrane helix</keyword>
<evidence type="ECO:0000256" key="10">
    <source>
        <dbReference type="ARBA" id="ARBA00022989"/>
    </source>
</evidence>
<comment type="similarity">
    <text evidence="3">Belongs to the peptidase M48B family.</text>
</comment>
<evidence type="ECO:0000256" key="2">
    <source>
        <dbReference type="ARBA" id="ARBA00004651"/>
    </source>
</evidence>
<keyword evidence="5" id="KW-0645">Protease</keyword>
<dbReference type="EMBL" id="CAFBLU010000001">
    <property type="protein sequence ID" value="CAB4859428.1"/>
    <property type="molecule type" value="Genomic_DNA"/>
</dbReference>
<dbReference type="InterPro" id="IPR001915">
    <property type="entry name" value="Peptidase_M48"/>
</dbReference>
<dbReference type="PANTHER" id="PTHR43221:SF1">
    <property type="entry name" value="PROTEASE HTPX"/>
    <property type="match status" value="1"/>
</dbReference>
<dbReference type="GO" id="GO:0046872">
    <property type="term" value="F:metal ion binding"/>
    <property type="evidence" value="ECO:0007669"/>
    <property type="project" value="UniProtKB-KW"/>
</dbReference>
<evidence type="ECO:0000256" key="5">
    <source>
        <dbReference type="ARBA" id="ARBA00022670"/>
    </source>
</evidence>
<sequence>MGLGVDLPPLDEQIKSNRLRSRMLFVLFFAVYGALGFAVSLRFGPGAFVVFCCVAIVIVLVTLTMGDDLAVTVARAKQIKSREECPPVWDAVEVMAIASGQPMPRVYVSPDPAPNAFAAGKDPKQAVVCVNQGLLELLDKEELEGVIAHEMGHVRNLDVKLMTYAAVLAGGIALIAEFVSYMIFWGGSSDEEGDLGIVGVVISILIVILAPIAAMMIQMSISRRREFLADASAAEFTKYPQGLASALRKLGGSTVPARTGSTATAHLCIVAPLGGNGKASSMFSTHPPLEERIARLDELAGGQLHVSRALGVTAAY</sequence>
<evidence type="ECO:0000256" key="9">
    <source>
        <dbReference type="ARBA" id="ARBA00022833"/>
    </source>
</evidence>
<feature type="domain" description="Peptidase M48" evidence="14">
    <location>
        <begin position="91"/>
        <end position="299"/>
    </location>
</feature>
<dbReference type="InterPro" id="IPR022919">
    <property type="entry name" value="Pept_M48_protease_HtpX"/>
</dbReference>
<comment type="subcellular location">
    <subcellularLocation>
        <location evidence="2">Cell membrane</location>
        <topology evidence="2">Multi-pass membrane protein</topology>
    </subcellularLocation>
</comment>
<organism evidence="15">
    <name type="scientific">freshwater metagenome</name>
    <dbReference type="NCBI Taxonomy" id="449393"/>
    <lineage>
        <taxon>unclassified sequences</taxon>
        <taxon>metagenomes</taxon>
        <taxon>ecological metagenomes</taxon>
    </lineage>
</organism>